<keyword evidence="2" id="KW-1185">Reference proteome</keyword>
<protein>
    <submittedName>
        <fullName evidence="1">Uncharacterized protein</fullName>
    </submittedName>
</protein>
<dbReference type="VEuPathDB" id="FungiDB:CXQ85_000014"/>
<gene>
    <name evidence="1" type="ORF">CXQ85_000014</name>
</gene>
<dbReference type="GeneID" id="37005347"/>
<organism evidence="1 2">
    <name type="scientific">Candidozyma haemuli</name>
    <dbReference type="NCBI Taxonomy" id="45357"/>
    <lineage>
        <taxon>Eukaryota</taxon>
        <taxon>Fungi</taxon>
        <taxon>Dikarya</taxon>
        <taxon>Ascomycota</taxon>
        <taxon>Saccharomycotina</taxon>
        <taxon>Pichiomycetes</taxon>
        <taxon>Metschnikowiaceae</taxon>
        <taxon>Candidozyma</taxon>
    </lineage>
</organism>
<proteinExistence type="predicted"/>
<dbReference type="EMBL" id="PKFO01000005">
    <property type="protein sequence ID" value="PVH21049.1"/>
    <property type="molecule type" value="Genomic_DNA"/>
</dbReference>
<dbReference type="OrthoDB" id="10398983at2759"/>
<dbReference type="RefSeq" id="XP_025341989.1">
    <property type="nucleotide sequence ID" value="XM_025483774.1"/>
</dbReference>
<dbReference type="AlphaFoldDB" id="A0A2V1AT80"/>
<comment type="caution">
    <text evidence="1">The sequence shown here is derived from an EMBL/GenBank/DDBJ whole genome shotgun (WGS) entry which is preliminary data.</text>
</comment>
<accession>A0A2V1AT80</accession>
<evidence type="ECO:0000313" key="2">
    <source>
        <dbReference type="Proteomes" id="UP000244309"/>
    </source>
</evidence>
<name>A0A2V1AT80_9ASCO</name>
<reference evidence="1 2" key="1">
    <citation type="submission" date="2017-12" db="EMBL/GenBank/DDBJ databases">
        <title>Genome Sequence of a Multidrug-Resistant Candida haemulonii Isolate from a Patient with Chronic Leg Ulcers in Israel.</title>
        <authorList>
            <person name="Chow N.A."/>
            <person name="Gade L."/>
            <person name="Batra D."/>
            <person name="Rowe L.A."/>
            <person name="Ben-Ami R."/>
            <person name="Loparev V.N."/>
            <person name="Litvintseva A.P."/>
        </authorList>
    </citation>
    <scope>NUCLEOTIDE SEQUENCE [LARGE SCALE GENOMIC DNA]</scope>
    <source>
        <strain evidence="1 2">B11899</strain>
    </source>
</reference>
<sequence>MTSFLESAKPEFVPDIELLPMSGDSESPNECIYFKPTTNELGITEIPIVDEKLKPVTKNRRYCMAAIRNSMCEILCTDEEPLRVVTFSGETIELPLEPFKIILETAKKESPYGYEIDYESLIEYIELSENYIYLGTGYFGPLFRSPLQDLVAGKPAYEKIAECNYFEDLDVKGDLVSYAGDKNIFIIDNGKETIWEVDDTVYRLLRLLVDDIVYFIAVTEQAIEIREYSQSTRQWMGESVKNTCNGYLQSFTFIHNGMLVVEEAAGEFVVVDILKKSVEKCKSEGFRGLTHRDHFNRVLCIESGTMYLSMKSETYTIDGLTSL</sequence>
<dbReference type="Proteomes" id="UP000244309">
    <property type="component" value="Unassembled WGS sequence"/>
</dbReference>
<evidence type="ECO:0000313" key="1">
    <source>
        <dbReference type="EMBL" id="PVH21049.1"/>
    </source>
</evidence>